<sequence length="153" mass="16757">MSAAFDWLARALDEPQQARREWDERGVALLPLGKRFNIVCLTARLVHAAVGTADLDAVTATLAELLRGPVIYNDTQHAYYALTEPYPTARWEYAAEAPMLGSGHHLCMPAFDLTGPTGLYWAVPPRIVGDLCPLPSVAALVHIARVPLQGRTR</sequence>
<dbReference type="EMBL" id="CP023699">
    <property type="protein sequence ID" value="QEU92872.1"/>
    <property type="molecule type" value="Genomic_DNA"/>
</dbReference>
<dbReference type="AlphaFoldDB" id="A0A5J6GEB9"/>
<dbReference type="RefSeq" id="WP_055548657.1">
    <property type="nucleotide sequence ID" value="NZ_CP023699.1"/>
</dbReference>
<dbReference type="KEGG" id="ska:CP970_19890"/>
<protein>
    <submittedName>
        <fullName evidence="1">Uncharacterized protein</fullName>
    </submittedName>
</protein>
<organism evidence="1 2">
    <name type="scientific">Streptomyces kanamyceticus</name>
    <dbReference type="NCBI Taxonomy" id="1967"/>
    <lineage>
        <taxon>Bacteria</taxon>
        <taxon>Bacillati</taxon>
        <taxon>Actinomycetota</taxon>
        <taxon>Actinomycetes</taxon>
        <taxon>Kitasatosporales</taxon>
        <taxon>Streptomycetaceae</taxon>
        <taxon>Streptomyces</taxon>
    </lineage>
</organism>
<reference evidence="1 2" key="1">
    <citation type="submission" date="2017-09" db="EMBL/GenBank/DDBJ databases">
        <authorList>
            <person name="Lee N."/>
            <person name="Cho B.-K."/>
        </authorList>
    </citation>
    <scope>NUCLEOTIDE SEQUENCE [LARGE SCALE GENOMIC DNA]</scope>
    <source>
        <strain evidence="1 2">ATCC 12853</strain>
    </source>
</reference>
<name>A0A5J6GEB9_STRKN</name>
<gene>
    <name evidence="1" type="ORF">CP970_19890</name>
</gene>
<keyword evidence="2" id="KW-1185">Reference proteome</keyword>
<dbReference type="Proteomes" id="UP000325529">
    <property type="component" value="Chromosome"/>
</dbReference>
<accession>A0A5J6GEB9</accession>
<proteinExistence type="predicted"/>
<evidence type="ECO:0000313" key="1">
    <source>
        <dbReference type="EMBL" id="QEU92872.1"/>
    </source>
</evidence>
<dbReference type="OrthoDB" id="4232363at2"/>
<evidence type="ECO:0000313" key="2">
    <source>
        <dbReference type="Proteomes" id="UP000325529"/>
    </source>
</evidence>